<dbReference type="PANTHER" id="PTHR43685">
    <property type="entry name" value="GLYCOSYLTRANSFERASE"/>
    <property type="match status" value="1"/>
</dbReference>
<keyword evidence="2" id="KW-0808">Transferase</keyword>
<evidence type="ECO:0000313" key="3">
    <source>
        <dbReference type="Proteomes" id="UP000297647"/>
    </source>
</evidence>
<comment type="caution">
    <text evidence="2">The sequence shown here is derived from an EMBL/GenBank/DDBJ whole genome shotgun (WGS) entry which is preliminary data.</text>
</comment>
<dbReference type="InterPro" id="IPR001173">
    <property type="entry name" value="Glyco_trans_2-like"/>
</dbReference>
<gene>
    <name evidence="2" type="ORF">E4S40_00715</name>
</gene>
<sequence>MSGISKNGKSSRILTKNKPLVSIVAICYNHSRFLEKTLDSIRNQTYQNLEVLIIDSFSSDGSFKLIENYVKENDLGTWMLHRQERKTSICENLNLALSLINGEYYQVISCDDIIHPNKIAIQVNELIDRNYESIGLIYSDYSHIDEEGNPIVEEQFILKKHGFSKLNLPPSGYVFCEILGTWFIHTITCLISKKAAESIGGYDENLSYEDTDFILRLSKEFKFIAVLNELAYYRIVSDSLFKTRSIDFYVSTCKLYLKHRGVPVCNSKVKRLISHYYDTLFQMDPYEALKIYLESSSSDFEFYILWYTNFFRLTGKKEFALKFKSVLKKLI</sequence>
<dbReference type="AlphaFoldDB" id="A0A4Y9QYU1"/>
<dbReference type="InterPro" id="IPR050834">
    <property type="entry name" value="Glycosyltransf_2"/>
</dbReference>
<keyword evidence="3" id="KW-1185">Reference proteome</keyword>
<dbReference type="SUPFAM" id="SSF53448">
    <property type="entry name" value="Nucleotide-diphospho-sugar transferases"/>
    <property type="match status" value="1"/>
</dbReference>
<dbReference type="InterPro" id="IPR029044">
    <property type="entry name" value="Nucleotide-diphossugar_trans"/>
</dbReference>
<dbReference type="Pfam" id="PF00535">
    <property type="entry name" value="Glycos_transf_2"/>
    <property type="match status" value="1"/>
</dbReference>
<dbReference type="Gene3D" id="3.90.550.10">
    <property type="entry name" value="Spore Coat Polysaccharide Biosynthesis Protein SpsA, Chain A"/>
    <property type="match status" value="1"/>
</dbReference>
<dbReference type="PANTHER" id="PTHR43685:SF11">
    <property type="entry name" value="GLYCOSYLTRANSFERASE TAGX-RELATED"/>
    <property type="match status" value="1"/>
</dbReference>
<proteinExistence type="predicted"/>
<reference evidence="2 3" key="1">
    <citation type="submission" date="2019-03" db="EMBL/GenBank/DDBJ databases">
        <title>Algoriphagus sp. nov, a new strain isolated from root system soil of mangrove plant Kandelia.</title>
        <authorList>
            <person name="Yin Q."/>
            <person name="Wang K."/>
            <person name="Song Z."/>
        </authorList>
    </citation>
    <scope>NUCLEOTIDE SEQUENCE [LARGE SCALE GENOMIC DNA]</scope>
    <source>
        <strain evidence="2 3">XY-J91</strain>
    </source>
</reference>
<evidence type="ECO:0000259" key="1">
    <source>
        <dbReference type="Pfam" id="PF00535"/>
    </source>
</evidence>
<accession>A0A4Y9QYU1</accession>
<feature type="domain" description="Glycosyltransferase 2-like" evidence="1">
    <location>
        <begin position="22"/>
        <end position="152"/>
    </location>
</feature>
<name>A0A4Y9QYU1_9BACT</name>
<dbReference type="Proteomes" id="UP000297647">
    <property type="component" value="Unassembled WGS sequence"/>
</dbReference>
<protein>
    <submittedName>
        <fullName evidence="2">Glycosyltransferase</fullName>
    </submittedName>
</protein>
<organism evidence="2 3">
    <name type="scientific">Algoriphagus kandeliae</name>
    <dbReference type="NCBI Taxonomy" id="2562278"/>
    <lineage>
        <taxon>Bacteria</taxon>
        <taxon>Pseudomonadati</taxon>
        <taxon>Bacteroidota</taxon>
        <taxon>Cytophagia</taxon>
        <taxon>Cytophagales</taxon>
        <taxon>Cyclobacteriaceae</taxon>
        <taxon>Algoriphagus</taxon>
    </lineage>
</organism>
<evidence type="ECO:0000313" key="2">
    <source>
        <dbReference type="EMBL" id="TFV97210.1"/>
    </source>
</evidence>
<dbReference type="EMBL" id="SPSB01000001">
    <property type="protein sequence ID" value="TFV97210.1"/>
    <property type="molecule type" value="Genomic_DNA"/>
</dbReference>
<dbReference type="GO" id="GO:0016740">
    <property type="term" value="F:transferase activity"/>
    <property type="evidence" value="ECO:0007669"/>
    <property type="project" value="UniProtKB-KW"/>
</dbReference>